<dbReference type="InterPro" id="IPR027806">
    <property type="entry name" value="HARBI1_dom"/>
</dbReference>
<dbReference type="EMBL" id="CALNXK010000547">
    <property type="protein sequence ID" value="CAH3187509.1"/>
    <property type="molecule type" value="Genomic_DNA"/>
</dbReference>
<accession>A0ABN8S7M0</accession>
<proteinExistence type="predicted"/>
<keyword evidence="2" id="KW-0479">Metal-binding</keyword>
<dbReference type="PANTHER" id="PTHR34615:SF1">
    <property type="entry name" value="PX DOMAIN-CONTAINING PROTEIN"/>
    <property type="match status" value="1"/>
</dbReference>
<dbReference type="Pfam" id="PF13359">
    <property type="entry name" value="DDE_Tnp_4"/>
    <property type="match status" value="1"/>
</dbReference>
<reference evidence="4 5" key="1">
    <citation type="submission" date="2022-05" db="EMBL/GenBank/DDBJ databases">
        <authorList>
            <consortium name="Genoscope - CEA"/>
            <person name="William W."/>
        </authorList>
    </citation>
    <scope>NUCLEOTIDE SEQUENCE [LARGE SCALE GENOMIC DNA]</scope>
</reference>
<comment type="cofactor">
    <cofactor evidence="1">
        <name>a divalent metal cation</name>
        <dbReference type="ChEBI" id="CHEBI:60240"/>
    </cofactor>
</comment>
<evidence type="ECO:0000256" key="1">
    <source>
        <dbReference type="ARBA" id="ARBA00001968"/>
    </source>
</evidence>
<protein>
    <recommendedName>
        <fullName evidence="3">DDE Tnp4 domain-containing protein</fullName>
    </recommendedName>
</protein>
<dbReference type="PANTHER" id="PTHR34615">
    <property type="entry name" value="PX DOMAIN-CONTAINING PROTEIN"/>
    <property type="match status" value="1"/>
</dbReference>
<evidence type="ECO:0000313" key="5">
    <source>
        <dbReference type="Proteomes" id="UP001159405"/>
    </source>
</evidence>
<gene>
    <name evidence="4" type="ORF">PLOB_00037563</name>
</gene>
<dbReference type="Proteomes" id="UP001159405">
    <property type="component" value="Unassembled WGS sequence"/>
</dbReference>
<evidence type="ECO:0000259" key="3">
    <source>
        <dbReference type="Pfam" id="PF13359"/>
    </source>
</evidence>
<organism evidence="4 5">
    <name type="scientific">Porites lobata</name>
    <dbReference type="NCBI Taxonomy" id="104759"/>
    <lineage>
        <taxon>Eukaryota</taxon>
        <taxon>Metazoa</taxon>
        <taxon>Cnidaria</taxon>
        <taxon>Anthozoa</taxon>
        <taxon>Hexacorallia</taxon>
        <taxon>Scleractinia</taxon>
        <taxon>Fungiina</taxon>
        <taxon>Poritidae</taxon>
        <taxon>Porites</taxon>
    </lineage>
</organism>
<feature type="domain" description="DDE Tnp4" evidence="3">
    <location>
        <begin position="184"/>
        <end position="341"/>
    </location>
</feature>
<sequence>MTSFKDARNLLLESYNDGIIDDDEFILLYEGNFSKNPEFPYEDYERFDLNAMDETECKAEFRFTKSEIPRLAEALDIPGTFFCHQGTTAPGIEGLCLVLRRLTYPCRYSDLIPRFGRPVPELSMIYNIVLDYIYNTHGHRITLDEKTDLPNQWNHTILVPVSLERYAEAVYDKGAALDNCIGFIDGTVRPICRPGELQRVLYNGHKRVHALKFQSFTLPNGMIANMYWPLEGRKHDAGMLADSGLLNDLQRFAFSTTGQPMCLYGDPAYPLRIHLQAPFRNAVLIPAMQAFNSSMSAVRESVEWLFGDIVNYFKFMDFHKNLKIGLSSVGKMYIVSALLRNAHTCCNGNQTSEYFNLEPPTLEEYFV</sequence>
<name>A0ABN8S7M0_9CNID</name>
<keyword evidence="5" id="KW-1185">Reference proteome</keyword>
<evidence type="ECO:0000256" key="2">
    <source>
        <dbReference type="ARBA" id="ARBA00022723"/>
    </source>
</evidence>
<evidence type="ECO:0000313" key="4">
    <source>
        <dbReference type="EMBL" id="CAH3187509.1"/>
    </source>
</evidence>
<comment type="caution">
    <text evidence="4">The sequence shown here is derived from an EMBL/GenBank/DDBJ whole genome shotgun (WGS) entry which is preliminary data.</text>
</comment>